<evidence type="ECO:0000256" key="7">
    <source>
        <dbReference type="PROSITE-ProRule" id="PRU00168"/>
    </source>
</evidence>
<evidence type="ECO:0000256" key="6">
    <source>
        <dbReference type="ARBA" id="ARBA00022837"/>
    </source>
</evidence>
<reference evidence="13" key="1">
    <citation type="submission" date="2025-08" db="UniProtKB">
        <authorList>
            <consortium name="RefSeq"/>
        </authorList>
    </citation>
    <scope>IDENTIFICATION</scope>
    <source>
        <tissue evidence="13">Sperm</tissue>
    </source>
</reference>
<keyword evidence="4" id="KW-0863">Zinc-finger</keyword>
<evidence type="ECO:0000256" key="8">
    <source>
        <dbReference type="SAM" id="MobiDB-lite"/>
    </source>
</evidence>
<keyword evidence="5" id="KW-0862">Zinc</keyword>
<dbReference type="CDD" id="cd00155">
    <property type="entry name" value="RasGEF"/>
    <property type="match status" value="1"/>
</dbReference>
<dbReference type="InterPro" id="IPR011992">
    <property type="entry name" value="EF-hand-dom_pair"/>
</dbReference>
<accession>A0AAJ7T811</accession>
<dbReference type="InterPro" id="IPR036964">
    <property type="entry name" value="RASGEF_cat_dom_sf"/>
</dbReference>
<dbReference type="Gene3D" id="3.30.60.20">
    <property type="match status" value="1"/>
</dbReference>
<feature type="compositionally biased region" description="Low complexity" evidence="8">
    <location>
        <begin position="486"/>
        <end position="501"/>
    </location>
</feature>
<dbReference type="PRINTS" id="PR00008">
    <property type="entry name" value="DAGPEDOMAIN"/>
</dbReference>
<keyword evidence="6" id="KW-0106">Calcium</keyword>
<dbReference type="SMART" id="SM00109">
    <property type="entry name" value="C1"/>
    <property type="match status" value="1"/>
</dbReference>
<comment type="similarity">
    <text evidence="1">Belongs to the RASGRP family.</text>
</comment>
<feature type="domain" description="Phorbol-ester/DAG-type" evidence="10">
    <location>
        <begin position="426"/>
        <end position="475"/>
    </location>
</feature>
<feature type="region of interest" description="Disordered" evidence="8">
    <location>
        <begin position="479"/>
        <end position="502"/>
    </location>
</feature>
<dbReference type="Proteomes" id="UP001318040">
    <property type="component" value="Chromosome 17"/>
</dbReference>
<dbReference type="InterPro" id="IPR018247">
    <property type="entry name" value="EF_Hand_1_Ca_BS"/>
</dbReference>
<name>A0AAJ7T811_PETMA</name>
<dbReference type="GO" id="GO:0008270">
    <property type="term" value="F:zinc ion binding"/>
    <property type="evidence" value="ECO:0007669"/>
    <property type="project" value="UniProtKB-KW"/>
</dbReference>
<evidence type="ECO:0000313" key="12">
    <source>
        <dbReference type="Proteomes" id="UP001318040"/>
    </source>
</evidence>
<dbReference type="InterPro" id="IPR023578">
    <property type="entry name" value="Ras_GEF_dom_sf"/>
</dbReference>
<dbReference type="KEGG" id="pmrn:116943359"/>
<dbReference type="PROSITE" id="PS00018">
    <property type="entry name" value="EF_HAND_1"/>
    <property type="match status" value="1"/>
</dbReference>
<keyword evidence="3" id="KW-0479">Metal-binding</keyword>
<dbReference type="GO" id="GO:0005509">
    <property type="term" value="F:calcium ion binding"/>
    <property type="evidence" value="ECO:0007669"/>
    <property type="project" value="InterPro"/>
</dbReference>
<dbReference type="PROSITE" id="PS50009">
    <property type="entry name" value="RASGEF_CAT"/>
    <property type="match status" value="1"/>
</dbReference>
<evidence type="ECO:0000256" key="2">
    <source>
        <dbReference type="ARBA" id="ARBA00022658"/>
    </source>
</evidence>
<evidence type="ECO:0000313" key="13">
    <source>
        <dbReference type="RefSeq" id="XP_032812085.1"/>
    </source>
</evidence>
<dbReference type="AlphaFoldDB" id="A0AAJ7T811"/>
<dbReference type="GO" id="GO:0005085">
    <property type="term" value="F:guanyl-nucleotide exchange factor activity"/>
    <property type="evidence" value="ECO:0007669"/>
    <property type="project" value="UniProtKB-KW"/>
</dbReference>
<dbReference type="FunFam" id="1.10.238.10:FF:000051">
    <property type="entry name" value="Ras guanyl-releasing protein 3 isoform 1"/>
    <property type="match status" value="1"/>
</dbReference>
<dbReference type="Pfam" id="PF00617">
    <property type="entry name" value="RasGEF"/>
    <property type="match status" value="1"/>
</dbReference>
<dbReference type="InterPro" id="IPR020454">
    <property type="entry name" value="DAG/PE-bd"/>
</dbReference>
<dbReference type="InterPro" id="IPR001895">
    <property type="entry name" value="RASGEF_cat_dom"/>
</dbReference>
<keyword evidence="12" id="KW-1185">Reference proteome</keyword>
<gene>
    <name evidence="13" type="primary">LOC116943359</name>
</gene>
<dbReference type="InterPro" id="IPR046349">
    <property type="entry name" value="C1-like_sf"/>
</dbReference>
<organism evidence="12 13">
    <name type="scientific">Petromyzon marinus</name>
    <name type="common">Sea lamprey</name>
    <dbReference type="NCBI Taxonomy" id="7757"/>
    <lineage>
        <taxon>Eukaryota</taxon>
        <taxon>Metazoa</taxon>
        <taxon>Chordata</taxon>
        <taxon>Craniata</taxon>
        <taxon>Vertebrata</taxon>
        <taxon>Cyclostomata</taxon>
        <taxon>Hyperoartia</taxon>
        <taxon>Petromyzontiformes</taxon>
        <taxon>Petromyzontidae</taxon>
        <taxon>Petromyzon</taxon>
    </lineage>
</organism>
<evidence type="ECO:0000259" key="11">
    <source>
        <dbReference type="PROSITE" id="PS50222"/>
    </source>
</evidence>
<dbReference type="Pfam" id="PF00130">
    <property type="entry name" value="C1_1"/>
    <property type="match status" value="1"/>
</dbReference>
<dbReference type="SUPFAM" id="SSF48366">
    <property type="entry name" value="Ras GEF"/>
    <property type="match status" value="1"/>
</dbReference>
<keyword evidence="2 7" id="KW-0344">Guanine-nucleotide releasing factor</keyword>
<dbReference type="Gene3D" id="1.20.870.10">
    <property type="entry name" value="Son of sevenless (SoS) protein Chain: S domain 1"/>
    <property type="match status" value="1"/>
</dbReference>
<evidence type="ECO:0000256" key="4">
    <source>
        <dbReference type="ARBA" id="ARBA00022771"/>
    </source>
</evidence>
<dbReference type="GO" id="GO:0005886">
    <property type="term" value="C:plasma membrane"/>
    <property type="evidence" value="ECO:0007669"/>
    <property type="project" value="TreeGrafter"/>
</dbReference>
<evidence type="ECO:0000256" key="1">
    <source>
        <dbReference type="ARBA" id="ARBA00009566"/>
    </source>
</evidence>
<protein>
    <submittedName>
        <fullName evidence="13">Ras guanyl-releasing protein 3-like</fullName>
    </submittedName>
</protein>
<dbReference type="CDD" id="cd20808">
    <property type="entry name" value="C1_RASGRP"/>
    <property type="match status" value="1"/>
</dbReference>
<dbReference type="FunFam" id="1.10.840.10:FF:000003">
    <property type="entry name" value="Ras guanyl-releasing protein 3 isoform 1"/>
    <property type="match status" value="1"/>
</dbReference>
<dbReference type="SUPFAM" id="SSF57889">
    <property type="entry name" value="Cysteine-rich domain"/>
    <property type="match status" value="1"/>
</dbReference>
<proteinExistence type="inferred from homology"/>
<dbReference type="SMART" id="SM00147">
    <property type="entry name" value="RasGEF"/>
    <property type="match status" value="1"/>
</dbReference>
<dbReference type="PROSITE" id="PS50222">
    <property type="entry name" value="EF_HAND_2"/>
    <property type="match status" value="1"/>
</dbReference>
<evidence type="ECO:0000259" key="9">
    <source>
        <dbReference type="PROSITE" id="PS50009"/>
    </source>
</evidence>
<dbReference type="InterPro" id="IPR008937">
    <property type="entry name" value="Ras-like_GEF"/>
</dbReference>
<dbReference type="SUPFAM" id="SSF47473">
    <property type="entry name" value="EF-hand"/>
    <property type="match status" value="1"/>
</dbReference>
<dbReference type="GO" id="GO:0007265">
    <property type="term" value="P:Ras protein signal transduction"/>
    <property type="evidence" value="ECO:0007669"/>
    <property type="project" value="TreeGrafter"/>
</dbReference>
<dbReference type="Gene3D" id="1.10.238.10">
    <property type="entry name" value="EF-hand"/>
    <property type="match status" value="1"/>
</dbReference>
<sequence>MGATTIRRNICHLVHLWIKETPELFDLDQRLAESMQEFHKVASRIGGLHHASLIDISHIPSCDWLRRVTRRPHPQKRRKMSLLLDHLHALELAELLTFLEYKYFRRVSFADYRSFVVRGSVEGVPALERSISLFNGVSQWVQLMVLSKPLPAQRAQVFRSFLSLAQNLLRLQNFNTLMAVVGALNHSSISRLRDTIAFLQVEDNRVLLELTDLLSVSGNYRSYRQAVSQCEGFWLPVLAVHLKDLVSLHAALPDWLSGERINLAKMQHLHATFSPLMNLHHTPPQIEPNMDLVHLLTVSLDLYYTEEEIYELSVVREPRNGKATRSTPNKLKLSLDWTREAQPKPDPAAINRHIRQMVETVFKNYDHDHDGYIAQEDFQNITANFPFLDSFCFLRRDRIGQVSKEEMMGYFLRANSLRCKLGKGFTHNFQETTYLKPTFCEHCAGFLWGLVKQGFKCKDCGVNCHRQCKELVMECASSGRHGVGATSPSPSLTSLSETPSPDNAPDLCALLKSRKGSDGNESSLTLLTSSAQRISVKVHHSTVNRASQTDHWLSPPPLPKRHRAVDAEEPPALENRLVRYGGRCAHAEQPGSDSAFVRGKVVQRLQNSRPRVSEKDSQLDFGALPNRVQPLPKLLLPDAPDAWEISQLCSPESQLQRAGGRTDSCLKYRAEASLRTLVTHTKALQMEERCKKLEGKNAELQEETCRLQMELAAAYKSLASLKHHIQSMCEKSSSFITEQMEILQLDYQD</sequence>
<dbReference type="RefSeq" id="XP_032812085.1">
    <property type="nucleotide sequence ID" value="XM_032956194.1"/>
</dbReference>
<evidence type="ECO:0000256" key="3">
    <source>
        <dbReference type="ARBA" id="ARBA00022723"/>
    </source>
</evidence>
<evidence type="ECO:0000259" key="10">
    <source>
        <dbReference type="PROSITE" id="PS50081"/>
    </source>
</evidence>
<feature type="domain" description="EF-hand" evidence="11">
    <location>
        <begin position="353"/>
        <end position="388"/>
    </location>
</feature>
<dbReference type="PANTHER" id="PTHR23113">
    <property type="entry name" value="GUANINE NUCLEOTIDE EXCHANGE FACTOR"/>
    <property type="match status" value="1"/>
</dbReference>
<dbReference type="Gene3D" id="1.10.840.10">
    <property type="entry name" value="Ras guanine-nucleotide exchange factors catalytic domain"/>
    <property type="match status" value="1"/>
</dbReference>
<dbReference type="InterPro" id="IPR002048">
    <property type="entry name" value="EF_hand_dom"/>
</dbReference>
<evidence type="ECO:0000256" key="5">
    <source>
        <dbReference type="ARBA" id="ARBA00022833"/>
    </source>
</evidence>
<dbReference type="PROSITE" id="PS50081">
    <property type="entry name" value="ZF_DAG_PE_2"/>
    <property type="match status" value="1"/>
</dbReference>
<dbReference type="PROSITE" id="PS00479">
    <property type="entry name" value="ZF_DAG_PE_1"/>
    <property type="match status" value="1"/>
</dbReference>
<feature type="domain" description="Ras-GEF" evidence="9">
    <location>
        <begin position="88"/>
        <end position="319"/>
    </location>
</feature>
<dbReference type="InterPro" id="IPR002219">
    <property type="entry name" value="PKC_DAG/PE"/>
</dbReference>
<dbReference type="PANTHER" id="PTHR23113:SF252">
    <property type="entry name" value="RAS GUANYL-RELEASING PROTEIN 3"/>
    <property type="match status" value="1"/>
</dbReference>